<proteinExistence type="predicted"/>
<dbReference type="AlphaFoldDB" id="A0AA40S7V7"/>
<dbReference type="EMBL" id="JACJIB010000013">
    <property type="protein sequence ID" value="MBA8916070.1"/>
    <property type="molecule type" value="Genomic_DNA"/>
</dbReference>
<organism evidence="1 2">
    <name type="scientific">Methylorubrum thiocyanatum</name>
    <dbReference type="NCBI Taxonomy" id="47958"/>
    <lineage>
        <taxon>Bacteria</taxon>
        <taxon>Pseudomonadati</taxon>
        <taxon>Pseudomonadota</taxon>
        <taxon>Alphaproteobacteria</taxon>
        <taxon>Hyphomicrobiales</taxon>
        <taxon>Methylobacteriaceae</taxon>
        <taxon>Methylorubrum</taxon>
    </lineage>
</organism>
<name>A0AA40S7V7_9HYPH</name>
<reference evidence="1 2" key="1">
    <citation type="submission" date="2020-08" db="EMBL/GenBank/DDBJ databases">
        <title>Genomic Encyclopedia of Type Strains, Phase IV (KMG-IV): sequencing the most valuable type-strain genomes for metagenomic binning, comparative biology and taxonomic classification.</title>
        <authorList>
            <person name="Goeker M."/>
        </authorList>
    </citation>
    <scope>NUCLEOTIDE SEQUENCE [LARGE SCALE GENOMIC DNA]</scope>
    <source>
        <strain evidence="1 2">DSM 11490</strain>
    </source>
</reference>
<dbReference type="RefSeq" id="WP_182556802.1">
    <property type="nucleotide sequence ID" value="NZ_BPRF01000022.1"/>
</dbReference>
<evidence type="ECO:0000313" key="1">
    <source>
        <dbReference type="EMBL" id="MBA8916070.1"/>
    </source>
</evidence>
<sequence length="68" mass="7673">MTDDEFLAQLGRLIRASEIRVSARIQTVLSLTGAGFDTSEAELTMWRELEALTALRRQKLRIDPLGKL</sequence>
<comment type="caution">
    <text evidence="1">The sequence shown here is derived from an EMBL/GenBank/DDBJ whole genome shotgun (WGS) entry which is preliminary data.</text>
</comment>
<evidence type="ECO:0000313" key="2">
    <source>
        <dbReference type="Proteomes" id="UP000543554"/>
    </source>
</evidence>
<gene>
    <name evidence="1" type="ORF">HNR51_005189</name>
</gene>
<keyword evidence="2" id="KW-1185">Reference proteome</keyword>
<accession>A0AA40S7V7</accession>
<protein>
    <submittedName>
        <fullName evidence="1">Uncharacterized protein</fullName>
    </submittedName>
</protein>
<dbReference type="Proteomes" id="UP000543554">
    <property type="component" value="Unassembled WGS sequence"/>
</dbReference>